<evidence type="ECO:0000256" key="1">
    <source>
        <dbReference type="ARBA" id="ARBA00004123"/>
    </source>
</evidence>
<evidence type="ECO:0000313" key="2">
    <source>
        <dbReference type="EMBL" id="ETN86939.1"/>
    </source>
</evidence>
<evidence type="ECO:0008006" key="4">
    <source>
        <dbReference type="Google" id="ProtNLM"/>
    </source>
</evidence>
<proteinExistence type="predicted"/>
<dbReference type="EMBL" id="KI657472">
    <property type="protein sequence ID" value="ETN86939.1"/>
    <property type="molecule type" value="Genomic_DNA"/>
</dbReference>
<evidence type="ECO:0000313" key="3">
    <source>
        <dbReference type="Proteomes" id="UP000053676"/>
    </source>
</evidence>
<organism evidence="2 3">
    <name type="scientific">Necator americanus</name>
    <name type="common">Human hookworm</name>
    <dbReference type="NCBI Taxonomy" id="51031"/>
    <lineage>
        <taxon>Eukaryota</taxon>
        <taxon>Metazoa</taxon>
        <taxon>Ecdysozoa</taxon>
        <taxon>Nematoda</taxon>
        <taxon>Chromadorea</taxon>
        <taxon>Rhabditida</taxon>
        <taxon>Rhabditina</taxon>
        <taxon>Rhabditomorpha</taxon>
        <taxon>Strongyloidea</taxon>
        <taxon>Ancylostomatidae</taxon>
        <taxon>Bunostominae</taxon>
        <taxon>Necator</taxon>
    </lineage>
</organism>
<comment type="subcellular location">
    <subcellularLocation>
        <location evidence="1">Nucleus</location>
    </subcellularLocation>
</comment>
<dbReference type="InterPro" id="IPR009057">
    <property type="entry name" value="Homeodomain-like_sf"/>
</dbReference>
<dbReference type="OMA" id="MNNSAIF"/>
<dbReference type="PANTHER" id="PTHR46068">
    <property type="entry name" value="PROTEIN CBG27172"/>
    <property type="match status" value="1"/>
</dbReference>
<sequence length="144" mass="16411">MLTDFLLLDVSPVEQLTDLGGITVSVLENATGKCHYWFEDKFFVYHAMGKSCPSTDAVAPLAKSSMNNSAIFAKFVVSLRTVQKIVSQWNKEGNIQCKSKRGRKRTVNTLPMRRIIERRIDREDERSLEEMTKQVKISQKSIQA</sequence>
<dbReference type="AlphaFoldDB" id="W2TZ41"/>
<dbReference type="GO" id="GO:0005634">
    <property type="term" value="C:nucleus"/>
    <property type="evidence" value="ECO:0007669"/>
    <property type="project" value="UniProtKB-SubCell"/>
</dbReference>
<protein>
    <recommendedName>
        <fullName evidence="4">Paired domain-containing protein</fullName>
    </recommendedName>
</protein>
<name>W2TZ41_NECAM</name>
<accession>W2TZ41</accession>
<dbReference type="STRING" id="51031.W2TZ41"/>
<reference evidence="3" key="1">
    <citation type="journal article" date="2014" name="Nat. Genet.">
        <title>Genome of the human hookworm Necator americanus.</title>
        <authorList>
            <person name="Tang Y.T."/>
            <person name="Gao X."/>
            <person name="Rosa B.A."/>
            <person name="Abubucker S."/>
            <person name="Hallsworth-Pepin K."/>
            <person name="Martin J."/>
            <person name="Tyagi R."/>
            <person name="Heizer E."/>
            <person name="Zhang X."/>
            <person name="Bhonagiri-Palsikar V."/>
            <person name="Minx P."/>
            <person name="Warren W.C."/>
            <person name="Wang Q."/>
            <person name="Zhan B."/>
            <person name="Hotez P.J."/>
            <person name="Sternberg P.W."/>
            <person name="Dougall A."/>
            <person name="Gaze S.T."/>
            <person name="Mulvenna J."/>
            <person name="Sotillo J."/>
            <person name="Ranganathan S."/>
            <person name="Rabelo E.M."/>
            <person name="Wilson R.K."/>
            <person name="Felgner P.L."/>
            <person name="Bethony J."/>
            <person name="Hawdon J.M."/>
            <person name="Gasser R.B."/>
            <person name="Loukas A."/>
            <person name="Mitreva M."/>
        </authorList>
    </citation>
    <scope>NUCLEOTIDE SEQUENCE [LARGE SCALE GENOMIC DNA]</scope>
</reference>
<dbReference type="SUPFAM" id="SSF46689">
    <property type="entry name" value="Homeodomain-like"/>
    <property type="match status" value="1"/>
</dbReference>
<dbReference type="KEGG" id="nai:NECAME_05785"/>
<keyword evidence="3" id="KW-1185">Reference proteome</keyword>
<dbReference type="PANTHER" id="PTHR46068:SF1">
    <property type="entry name" value="TRANSPOSASE IS30-LIKE HTH DOMAIN-CONTAINING PROTEIN"/>
    <property type="match status" value="1"/>
</dbReference>
<dbReference type="OrthoDB" id="5865845at2759"/>
<gene>
    <name evidence="2" type="ORF">NECAME_05785</name>
</gene>
<dbReference type="Proteomes" id="UP000053676">
    <property type="component" value="Unassembled WGS sequence"/>
</dbReference>